<dbReference type="Pfam" id="PF02776">
    <property type="entry name" value="TPP_enzyme_N"/>
    <property type="match status" value="1"/>
</dbReference>
<dbReference type="CDD" id="cd07038">
    <property type="entry name" value="TPP_PYR_PDC_IPDC_like"/>
    <property type="match status" value="1"/>
</dbReference>
<evidence type="ECO:0000313" key="17">
    <source>
        <dbReference type="EMBL" id="WIA18423.1"/>
    </source>
</evidence>
<feature type="compositionally biased region" description="Low complexity" evidence="13">
    <location>
        <begin position="684"/>
        <end position="697"/>
    </location>
</feature>
<dbReference type="InterPro" id="IPR011766">
    <property type="entry name" value="TPP_enzyme_TPP-bd"/>
</dbReference>
<evidence type="ECO:0000256" key="10">
    <source>
        <dbReference type="ARBA" id="ARBA00023052"/>
    </source>
</evidence>
<evidence type="ECO:0000256" key="8">
    <source>
        <dbReference type="ARBA" id="ARBA00022793"/>
    </source>
</evidence>
<dbReference type="Pfam" id="PF02775">
    <property type="entry name" value="TPP_enzyme_C"/>
    <property type="match status" value="1"/>
</dbReference>
<dbReference type="InterPro" id="IPR029035">
    <property type="entry name" value="DHS-like_NAD/FAD-binding_dom"/>
</dbReference>
<dbReference type="InterPro" id="IPR012110">
    <property type="entry name" value="PDC/IPDC-like"/>
</dbReference>
<dbReference type="Proteomes" id="UP001244341">
    <property type="component" value="Chromosome 9b"/>
</dbReference>
<evidence type="ECO:0000313" key="18">
    <source>
        <dbReference type="Proteomes" id="UP001244341"/>
    </source>
</evidence>
<evidence type="ECO:0000256" key="2">
    <source>
        <dbReference type="ARBA" id="ARBA00001920"/>
    </source>
</evidence>
<feature type="domain" description="Thiamine pyrophosphate enzyme N-terminal TPP-binding" evidence="16">
    <location>
        <begin position="13"/>
        <end position="123"/>
    </location>
</feature>
<evidence type="ECO:0000256" key="5">
    <source>
        <dbReference type="ARBA" id="ARBA00011881"/>
    </source>
</evidence>
<dbReference type="SUPFAM" id="SSF52467">
    <property type="entry name" value="DHS-like NAD/FAD-binding domain"/>
    <property type="match status" value="1"/>
</dbReference>
<dbReference type="InterPro" id="IPR012000">
    <property type="entry name" value="Thiamin_PyroP_enz_cen_dom"/>
</dbReference>
<proteinExistence type="inferred from homology"/>
<evidence type="ECO:0000256" key="7">
    <source>
        <dbReference type="ARBA" id="ARBA00022723"/>
    </source>
</evidence>
<feature type="domain" description="Thiamine pyrophosphate enzyme TPP-binding" evidence="15">
    <location>
        <begin position="436"/>
        <end position="565"/>
    </location>
</feature>
<feature type="region of interest" description="Disordered" evidence="13">
    <location>
        <begin position="684"/>
        <end position="723"/>
    </location>
</feature>
<comment type="subunit">
    <text evidence="5">Homotetramer.</text>
</comment>
<dbReference type="PANTHER" id="PTHR43452:SF1">
    <property type="entry name" value="PYRUVATE DECARBOXYLASE C186.09-RELATED"/>
    <property type="match status" value="1"/>
</dbReference>
<protein>
    <recommendedName>
        <fullName evidence="6">pyruvate decarboxylase</fullName>
        <ecNumber evidence="6">4.1.1.1</ecNumber>
    </recommendedName>
</protein>
<sequence length="723" mass="75829">MDSPGAPDYLCAGEYLGYRLLELGVTHVFNVPGDFNLPLLDSLAKVPGLTLVNTCNELNSAYAADGFARATGGLGCCVTTFLVGALSAINGVAASYAEEIPVLSIVGVPSTRQYQGMCSLHHTLGNAEDMSQEVDCYRPVTCYQTILRSFTDARYLIDKALTKALKQRKPVLLEVCRDIPMEPHSSFGLRPPLMTPFALPRTVSDPAALEAAGAAVQRFFAGKKMPLIVAGRRVRTCQDALLKFTSAVGWGLLVQHDAKGMFPEDHPSFIGCYFPGFSSPASIAHCYEAADAIFFVGTHFNEMNFGSPPDEALEQRSVVAYKQHVLVGHTDAFNGVATEELLLHLAGRLEPSSSSSSSGGILQLFKALPSDPPAFPHDPNFTAPPGVPLTLSYVYDQVQQQLLAGDEAMAVMVDTSDSMLRTHTMKLPEGTPYELQIFAGNIGWATPAGLGFSLAQQRAGRRLLVCQGDGGLQMTAGEIGNYARCGSNAIIILVNNNGYLIERYLSPIPESGYNYLPSWDYSKVAEGMCNSSGKYKVFKVTTEAQACAAIAAAKQLRGHFVFIEVVVDKRDAAPGAAALRQGFVSRHFSNIEGYRHLNLPGSTNANSTLTGGGLGGLTDTLAAGEVRSGMPAHAAGSSSCLPATAAAAEAAAAAAAAAALDARCSAAGAAPAGGGNGGGGVVVGETGRAAGAAGSSDGSRRSRLGLLPCKRHAEGQPEQGEQE</sequence>
<dbReference type="EC" id="4.1.1.1" evidence="6"/>
<dbReference type="SUPFAM" id="SSF52518">
    <property type="entry name" value="Thiamin diphosphate-binding fold (THDP-binding)"/>
    <property type="match status" value="2"/>
</dbReference>
<keyword evidence="10 12" id="KW-0786">Thiamine pyrophosphate</keyword>
<evidence type="ECO:0000256" key="1">
    <source>
        <dbReference type="ARBA" id="ARBA00001041"/>
    </source>
</evidence>
<dbReference type="Gene3D" id="3.40.50.1220">
    <property type="entry name" value="TPP-binding domain"/>
    <property type="match status" value="1"/>
</dbReference>
<dbReference type="Gene3D" id="3.40.50.970">
    <property type="match status" value="2"/>
</dbReference>
<evidence type="ECO:0000256" key="3">
    <source>
        <dbReference type="ARBA" id="ARBA00001964"/>
    </source>
</evidence>
<comment type="cofactor">
    <cofactor evidence="3">
        <name>thiamine diphosphate</name>
        <dbReference type="ChEBI" id="CHEBI:58937"/>
    </cofactor>
</comment>
<evidence type="ECO:0000256" key="6">
    <source>
        <dbReference type="ARBA" id="ARBA00013202"/>
    </source>
</evidence>
<dbReference type="Pfam" id="PF00205">
    <property type="entry name" value="TPP_enzyme_M"/>
    <property type="match status" value="1"/>
</dbReference>
<evidence type="ECO:0000259" key="16">
    <source>
        <dbReference type="Pfam" id="PF02776"/>
    </source>
</evidence>
<accession>A0ABY8UFH8</accession>
<keyword evidence="11" id="KW-0456">Lyase</keyword>
<comment type="cofactor">
    <cofactor evidence="2">
        <name>a metal cation</name>
        <dbReference type="ChEBI" id="CHEBI:25213"/>
    </cofactor>
</comment>
<evidence type="ECO:0000256" key="9">
    <source>
        <dbReference type="ARBA" id="ARBA00022842"/>
    </source>
</evidence>
<dbReference type="EMBL" id="CP126216">
    <property type="protein sequence ID" value="WIA18423.1"/>
    <property type="molecule type" value="Genomic_DNA"/>
</dbReference>
<dbReference type="InterPro" id="IPR012001">
    <property type="entry name" value="Thiamin_PyroP_enz_TPP-bd_dom"/>
</dbReference>
<gene>
    <name evidence="17" type="ORF">OEZ85_009883</name>
</gene>
<evidence type="ECO:0000256" key="11">
    <source>
        <dbReference type="ARBA" id="ARBA00023239"/>
    </source>
</evidence>
<keyword evidence="18" id="KW-1185">Reference proteome</keyword>
<comment type="catalytic activity">
    <reaction evidence="1">
        <text>a 2-oxocarboxylate + H(+) = an aldehyde + CO2</text>
        <dbReference type="Rhea" id="RHEA:11628"/>
        <dbReference type="ChEBI" id="CHEBI:15378"/>
        <dbReference type="ChEBI" id="CHEBI:16526"/>
        <dbReference type="ChEBI" id="CHEBI:17478"/>
        <dbReference type="ChEBI" id="CHEBI:35179"/>
        <dbReference type="EC" id="4.1.1.1"/>
    </reaction>
</comment>
<evidence type="ECO:0000256" key="12">
    <source>
        <dbReference type="RuleBase" id="RU362132"/>
    </source>
</evidence>
<dbReference type="InterPro" id="IPR029061">
    <property type="entry name" value="THDP-binding"/>
</dbReference>
<reference evidence="17 18" key="1">
    <citation type="submission" date="2023-05" db="EMBL/GenBank/DDBJ databases">
        <title>A 100% complete, gapless, phased diploid assembly of the Scenedesmus obliquus UTEX 3031 genome.</title>
        <authorList>
            <person name="Biondi T.C."/>
            <person name="Hanschen E.R."/>
            <person name="Kwon T."/>
            <person name="Eng W."/>
            <person name="Kruse C.P.S."/>
            <person name="Koehler S.I."/>
            <person name="Kunde Y."/>
            <person name="Gleasner C.D."/>
            <person name="You Mak K.T."/>
            <person name="Polle J."/>
            <person name="Hovde B.T."/>
            <person name="Starkenburg S.R."/>
        </authorList>
    </citation>
    <scope>NUCLEOTIDE SEQUENCE [LARGE SCALE GENOMIC DNA]</scope>
    <source>
        <strain evidence="17 18">DOE0152z</strain>
    </source>
</reference>
<organism evidence="17 18">
    <name type="scientific">Tetradesmus obliquus</name>
    <name type="common">Green alga</name>
    <name type="synonym">Acutodesmus obliquus</name>
    <dbReference type="NCBI Taxonomy" id="3088"/>
    <lineage>
        <taxon>Eukaryota</taxon>
        <taxon>Viridiplantae</taxon>
        <taxon>Chlorophyta</taxon>
        <taxon>core chlorophytes</taxon>
        <taxon>Chlorophyceae</taxon>
        <taxon>CS clade</taxon>
        <taxon>Sphaeropleales</taxon>
        <taxon>Scenedesmaceae</taxon>
        <taxon>Tetradesmus</taxon>
    </lineage>
</organism>
<keyword evidence="8" id="KW-0210">Decarboxylase</keyword>
<keyword evidence="9" id="KW-0460">Magnesium</keyword>
<feature type="domain" description="Thiamine pyrophosphate enzyme central" evidence="14">
    <location>
        <begin position="218"/>
        <end position="315"/>
    </location>
</feature>
<dbReference type="PANTHER" id="PTHR43452">
    <property type="entry name" value="PYRUVATE DECARBOXYLASE"/>
    <property type="match status" value="1"/>
</dbReference>
<evidence type="ECO:0000259" key="15">
    <source>
        <dbReference type="Pfam" id="PF02775"/>
    </source>
</evidence>
<name>A0ABY8UFH8_TETOB</name>
<evidence type="ECO:0000259" key="14">
    <source>
        <dbReference type="Pfam" id="PF00205"/>
    </source>
</evidence>
<evidence type="ECO:0000256" key="4">
    <source>
        <dbReference type="ARBA" id="ARBA00007812"/>
    </source>
</evidence>
<keyword evidence="7" id="KW-0479">Metal-binding</keyword>
<evidence type="ECO:0000256" key="13">
    <source>
        <dbReference type="SAM" id="MobiDB-lite"/>
    </source>
</evidence>
<comment type="similarity">
    <text evidence="4 12">Belongs to the TPP enzyme family.</text>
</comment>
<dbReference type="InterPro" id="IPR047213">
    <property type="entry name" value="TPP_PYR_PDC_IPDC-like"/>
</dbReference>